<evidence type="ECO:0000259" key="4">
    <source>
        <dbReference type="PROSITE" id="PS50110"/>
    </source>
</evidence>
<dbReference type="EMBL" id="VLLB01000001">
    <property type="protein sequence ID" value="TWI69836.1"/>
    <property type="molecule type" value="Genomic_DNA"/>
</dbReference>
<dbReference type="Proteomes" id="UP000318431">
    <property type="component" value="Unassembled WGS sequence"/>
</dbReference>
<proteinExistence type="predicted"/>
<name>A0A562RN32_9BURK</name>
<dbReference type="PANTHER" id="PTHR44591:SF3">
    <property type="entry name" value="RESPONSE REGULATORY DOMAIN-CONTAINING PROTEIN"/>
    <property type="match status" value="1"/>
</dbReference>
<evidence type="ECO:0000256" key="2">
    <source>
        <dbReference type="PROSITE-ProRule" id="PRU00169"/>
    </source>
</evidence>
<dbReference type="InterPro" id="IPR001789">
    <property type="entry name" value="Sig_transdc_resp-reg_receiver"/>
</dbReference>
<protein>
    <submittedName>
        <fullName evidence="5">Response regulator receiver domain-containing protein</fullName>
    </submittedName>
</protein>
<keyword evidence="6" id="KW-1185">Reference proteome</keyword>
<gene>
    <name evidence="5" type="ORF">IP91_00909</name>
</gene>
<dbReference type="OrthoDB" id="5421695at2"/>
<reference evidence="5 6" key="1">
    <citation type="journal article" date="2015" name="Stand. Genomic Sci.">
        <title>Genomic Encyclopedia of Bacterial and Archaeal Type Strains, Phase III: the genomes of soil and plant-associated and newly described type strains.</title>
        <authorList>
            <person name="Whitman W.B."/>
            <person name="Woyke T."/>
            <person name="Klenk H.P."/>
            <person name="Zhou Y."/>
            <person name="Lilburn T.G."/>
            <person name="Beck B.J."/>
            <person name="De Vos P."/>
            <person name="Vandamme P."/>
            <person name="Eisen J.A."/>
            <person name="Garrity G."/>
            <person name="Hugenholtz P."/>
            <person name="Kyrpides N.C."/>
        </authorList>
    </citation>
    <scope>NUCLEOTIDE SEQUENCE [LARGE SCALE GENOMIC DNA]</scope>
    <source>
        <strain evidence="5 6">CGMCC 1.10822</strain>
    </source>
</reference>
<organism evidence="5 6">
    <name type="scientific">Pseudoduganella lurida</name>
    <dbReference type="NCBI Taxonomy" id="1036180"/>
    <lineage>
        <taxon>Bacteria</taxon>
        <taxon>Pseudomonadati</taxon>
        <taxon>Pseudomonadota</taxon>
        <taxon>Betaproteobacteria</taxon>
        <taxon>Burkholderiales</taxon>
        <taxon>Oxalobacteraceae</taxon>
        <taxon>Telluria group</taxon>
        <taxon>Pseudoduganella</taxon>
    </lineage>
</organism>
<evidence type="ECO:0000256" key="3">
    <source>
        <dbReference type="SAM" id="MobiDB-lite"/>
    </source>
</evidence>
<dbReference type="RefSeq" id="WP_145647561.1">
    <property type="nucleotide sequence ID" value="NZ_VLLB01000001.1"/>
</dbReference>
<keyword evidence="1 2" id="KW-0597">Phosphoprotein</keyword>
<feature type="compositionally biased region" description="Pro residues" evidence="3">
    <location>
        <begin position="135"/>
        <end position="146"/>
    </location>
</feature>
<evidence type="ECO:0000313" key="6">
    <source>
        <dbReference type="Proteomes" id="UP000318431"/>
    </source>
</evidence>
<dbReference type="GO" id="GO:0000160">
    <property type="term" value="P:phosphorelay signal transduction system"/>
    <property type="evidence" value="ECO:0007669"/>
    <property type="project" value="InterPro"/>
</dbReference>
<dbReference type="SUPFAM" id="SSF52172">
    <property type="entry name" value="CheY-like"/>
    <property type="match status" value="1"/>
</dbReference>
<accession>A0A562RN32</accession>
<evidence type="ECO:0000256" key="1">
    <source>
        <dbReference type="ARBA" id="ARBA00022553"/>
    </source>
</evidence>
<dbReference type="PROSITE" id="PS50110">
    <property type="entry name" value="RESPONSE_REGULATORY"/>
    <property type="match status" value="1"/>
</dbReference>
<dbReference type="SMART" id="SM00448">
    <property type="entry name" value="REC"/>
    <property type="match status" value="1"/>
</dbReference>
<sequence length="146" mass="15386">MTLPLPRILVVDDNRDAADILAELLTLHGMTARAVYGGAEAIAFAALYEPHLVLLDLGMPEVDGYAVARALRSQPGNQPYIVALTAWDDVATQVRVREAGFNRHVAKPSSLPAILRIIGEHAKVAPDGARAEEPAAPPGGQPPVAG</sequence>
<comment type="caution">
    <text evidence="5">The sequence shown here is derived from an EMBL/GenBank/DDBJ whole genome shotgun (WGS) entry which is preliminary data.</text>
</comment>
<evidence type="ECO:0000313" key="5">
    <source>
        <dbReference type="EMBL" id="TWI69836.1"/>
    </source>
</evidence>
<dbReference type="AlphaFoldDB" id="A0A562RN32"/>
<dbReference type="PANTHER" id="PTHR44591">
    <property type="entry name" value="STRESS RESPONSE REGULATOR PROTEIN 1"/>
    <property type="match status" value="1"/>
</dbReference>
<feature type="modified residue" description="4-aspartylphosphate" evidence="2">
    <location>
        <position position="56"/>
    </location>
</feature>
<feature type="domain" description="Response regulatory" evidence="4">
    <location>
        <begin position="7"/>
        <end position="122"/>
    </location>
</feature>
<feature type="region of interest" description="Disordered" evidence="3">
    <location>
        <begin position="126"/>
        <end position="146"/>
    </location>
</feature>
<dbReference type="Pfam" id="PF00072">
    <property type="entry name" value="Response_reg"/>
    <property type="match status" value="1"/>
</dbReference>
<dbReference type="InterPro" id="IPR050595">
    <property type="entry name" value="Bact_response_regulator"/>
</dbReference>
<dbReference type="InterPro" id="IPR011006">
    <property type="entry name" value="CheY-like_superfamily"/>
</dbReference>
<dbReference type="Gene3D" id="3.40.50.2300">
    <property type="match status" value="1"/>
</dbReference>